<dbReference type="EMBL" id="LT985188">
    <property type="protein sequence ID" value="SPD87820.1"/>
    <property type="molecule type" value="Genomic_DNA"/>
</dbReference>
<name>A0A2N9JIC3_9ACTN</name>
<accession>A0A2N9JIC3</accession>
<dbReference type="Proteomes" id="UP000238164">
    <property type="component" value="Chromosome 1"/>
</dbReference>
<sequence>MHGVLLLSSPRFCAARHHAARYCRYPPPKDTVSLGMQDNAQTHTVVAGRGEQPGSRVRR</sequence>
<gene>
    <name evidence="1" type="ORF">MPLG2_2790</name>
</gene>
<reference evidence="1 2" key="1">
    <citation type="submission" date="2018-02" db="EMBL/GenBank/DDBJ databases">
        <authorList>
            <person name="Cohen D.B."/>
            <person name="Kent A.D."/>
        </authorList>
    </citation>
    <scope>NUCLEOTIDE SEQUENCE [LARGE SCALE GENOMIC DNA]</scope>
    <source>
        <strain evidence="1">1</strain>
    </source>
</reference>
<proteinExistence type="predicted"/>
<evidence type="ECO:0000313" key="2">
    <source>
        <dbReference type="Proteomes" id="UP000238164"/>
    </source>
</evidence>
<protein>
    <submittedName>
        <fullName evidence="1">Uncharacterized protein</fullName>
    </submittedName>
</protein>
<keyword evidence="2" id="KW-1185">Reference proteome</keyword>
<dbReference type="KEGG" id="mgg:MPLG2_2790"/>
<organism evidence="1 2">
    <name type="scientific">Micropruina glycogenica</name>
    <dbReference type="NCBI Taxonomy" id="75385"/>
    <lineage>
        <taxon>Bacteria</taxon>
        <taxon>Bacillati</taxon>
        <taxon>Actinomycetota</taxon>
        <taxon>Actinomycetes</taxon>
        <taxon>Propionibacteriales</taxon>
        <taxon>Nocardioidaceae</taxon>
        <taxon>Micropruina</taxon>
    </lineage>
</organism>
<dbReference type="AlphaFoldDB" id="A0A2N9JIC3"/>
<evidence type="ECO:0000313" key="1">
    <source>
        <dbReference type="EMBL" id="SPD87820.1"/>
    </source>
</evidence>